<accession>A0A9Q1H7J1</accession>
<organism evidence="3 4">
    <name type="scientific">Holothuria leucospilota</name>
    <name type="common">Black long sea cucumber</name>
    <name type="synonym">Mertensiothuria leucospilota</name>
    <dbReference type="NCBI Taxonomy" id="206669"/>
    <lineage>
        <taxon>Eukaryota</taxon>
        <taxon>Metazoa</taxon>
        <taxon>Echinodermata</taxon>
        <taxon>Eleutherozoa</taxon>
        <taxon>Echinozoa</taxon>
        <taxon>Holothuroidea</taxon>
        <taxon>Aspidochirotacea</taxon>
        <taxon>Aspidochirotida</taxon>
        <taxon>Holothuriidae</taxon>
        <taxon>Holothuria</taxon>
    </lineage>
</organism>
<protein>
    <submittedName>
        <fullName evidence="3">Receptor-binding cancer antigen expressed on SiSo cells</fullName>
    </submittedName>
</protein>
<evidence type="ECO:0000256" key="1">
    <source>
        <dbReference type="SAM" id="MobiDB-lite"/>
    </source>
</evidence>
<dbReference type="InterPro" id="IPR017025">
    <property type="entry name" value="Cancer-assoc_antigen_RCAS1"/>
</dbReference>
<dbReference type="PANTHER" id="PTHR15208:SF2">
    <property type="entry name" value="RECEPTOR-BINDING CANCER ANTIGEN EXPRESSED ON SISO CELLS"/>
    <property type="match status" value="1"/>
</dbReference>
<evidence type="ECO:0000256" key="2">
    <source>
        <dbReference type="SAM" id="Phobius"/>
    </source>
</evidence>
<sequence>MALRLNVWILCSCIAAVFSFIKRLLFRKSSKEKLDLPTTKRQGPEGQESKVEPEEELQNWDSWGDDGGGLTGVKVEPGEPHQQGNDETEPDFFADMTPNFKKAALIRKKHNKPEAKYGSSSAGGISSRLSLGVDDTANLTAKLGTWTESSGGWEDEAVDEDLELEADSVLKEKKEAERRKRIAEQQRKKAEREAQRANQKGASKLAVKLS</sequence>
<proteinExistence type="predicted"/>
<dbReference type="OrthoDB" id="10017216at2759"/>
<feature type="region of interest" description="Disordered" evidence="1">
    <location>
        <begin position="174"/>
        <end position="210"/>
    </location>
</feature>
<dbReference type="EMBL" id="JAIZAY010000010">
    <property type="protein sequence ID" value="KAJ8035355.1"/>
    <property type="molecule type" value="Genomic_DNA"/>
</dbReference>
<gene>
    <name evidence="3" type="ORF">HOLleu_22552</name>
</gene>
<feature type="region of interest" description="Disordered" evidence="1">
    <location>
        <begin position="35"/>
        <end position="94"/>
    </location>
</feature>
<feature type="compositionally biased region" description="Basic and acidic residues" evidence="1">
    <location>
        <begin position="174"/>
        <end position="195"/>
    </location>
</feature>
<dbReference type="PIRSF" id="PIRSF034247">
    <property type="entry name" value="RCAS1"/>
    <property type="match status" value="1"/>
</dbReference>
<feature type="region of interest" description="Disordered" evidence="1">
    <location>
        <begin position="108"/>
        <end position="128"/>
    </location>
</feature>
<name>A0A9Q1H7J1_HOLLE</name>
<comment type="caution">
    <text evidence="3">The sequence shown here is derived from an EMBL/GenBank/DDBJ whole genome shotgun (WGS) entry which is preliminary data.</text>
</comment>
<keyword evidence="2" id="KW-1133">Transmembrane helix</keyword>
<dbReference type="Proteomes" id="UP001152320">
    <property type="component" value="Chromosome 10"/>
</dbReference>
<keyword evidence="4" id="KW-1185">Reference proteome</keyword>
<dbReference type="GO" id="GO:0030141">
    <property type="term" value="C:secretory granule"/>
    <property type="evidence" value="ECO:0007669"/>
    <property type="project" value="TreeGrafter"/>
</dbReference>
<keyword evidence="3" id="KW-0675">Receptor</keyword>
<evidence type="ECO:0000313" key="3">
    <source>
        <dbReference type="EMBL" id="KAJ8035355.1"/>
    </source>
</evidence>
<reference evidence="3" key="1">
    <citation type="submission" date="2021-10" db="EMBL/GenBank/DDBJ databases">
        <title>Tropical sea cucumber genome reveals ecological adaptation and Cuvierian tubules defense mechanism.</title>
        <authorList>
            <person name="Chen T."/>
        </authorList>
    </citation>
    <scope>NUCLEOTIDE SEQUENCE</scope>
    <source>
        <strain evidence="3">Nanhai2018</strain>
        <tissue evidence="3">Muscle</tissue>
    </source>
</reference>
<dbReference type="PANTHER" id="PTHR15208">
    <property type="entry name" value="RECEPTOR-BINDING CANCER ANTIGEN EXPRESSED ON SISO CELLS CANCER ASSOCIATED SURFACE ANTIGEN RCAS1 ESTROGEN RECEPTOR-BINDING FRAGMENT- ASSOCIATED GENE 9 PROTEIN"/>
    <property type="match status" value="1"/>
</dbReference>
<keyword evidence="2" id="KW-0472">Membrane</keyword>
<dbReference type="AlphaFoldDB" id="A0A9Q1H7J1"/>
<evidence type="ECO:0000313" key="4">
    <source>
        <dbReference type="Proteomes" id="UP001152320"/>
    </source>
</evidence>
<feature type="transmembrane region" description="Helical" evidence="2">
    <location>
        <begin position="6"/>
        <end position="25"/>
    </location>
</feature>
<feature type="compositionally biased region" description="Low complexity" evidence="1">
    <location>
        <begin position="118"/>
        <end position="128"/>
    </location>
</feature>
<keyword evidence="2" id="KW-0812">Transmembrane</keyword>